<dbReference type="GO" id="GO:0008360">
    <property type="term" value="P:regulation of cell shape"/>
    <property type="evidence" value="ECO:0007669"/>
    <property type="project" value="UniProtKB-KW"/>
</dbReference>
<feature type="transmembrane region" description="Helical" evidence="6">
    <location>
        <begin position="193"/>
        <end position="210"/>
    </location>
</feature>
<keyword evidence="3" id="KW-0133">Cell shape</keyword>
<sequence length="375" mass="41107">MVNYKSSLKLLKQLDWKLIAIVLTIFGFGLVILSSATHLNTNSTKALFQLGKQCAAFGLGAMVIGIILLFDYTLIGKHYKELYLISLILLAVVLIPGIGAERGGARSWLNLGPLDLQTSEIVKLTFILSYAKIVESKRDRLRTIKDIMPLIIYALPFLGLLLAQPDLGTALVFMCIIAAMVFTAGLDGKIIKRAIIIVVALMPIMYMLMADHQKQRIEAFLHPEDITLKGNYQVMQSLIAIGSGGVTGKGLYQGSQNQEDFLPVQDSDFIFAVVGEELGVIGMVFLIGLYIAFIFRLIYAAQQARDFYGTLIVVGVLGMFGYQIIQNIGMTVAVIPVTGVTLPFVSYGGSSMLTSMANLGLVMNVYMRRKKINFG</sequence>
<dbReference type="InterPro" id="IPR001182">
    <property type="entry name" value="FtsW/RodA"/>
</dbReference>
<name>B6G1G0_PEPHT</name>
<feature type="transmembrane region" description="Helical" evidence="6">
    <location>
        <begin position="16"/>
        <end position="33"/>
    </location>
</feature>
<dbReference type="OrthoDB" id="9812661at2"/>
<dbReference type="eggNOG" id="COG0772">
    <property type="taxonomic scope" value="Bacteria"/>
</dbReference>
<dbReference type="STRING" id="500633.CLOHIR_01967"/>
<dbReference type="RefSeq" id="WP_006440828.1">
    <property type="nucleotide sequence ID" value="NZ_DS995359.1"/>
</dbReference>
<feature type="transmembrane region" description="Helical" evidence="6">
    <location>
        <begin position="269"/>
        <end position="295"/>
    </location>
</feature>
<feature type="transmembrane region" description="Helical" evidence="6">
    <location>
        <begin position="54"/>
        <end position="76"/>
    </location>
</feature>
<dbReference type="GO" id="GO:0032153">
    <property type="term" value="C:cell division site"/>
    <property type="evidence" value="ECO:0007669"/>
    <property type="project" value="TreeGrafter"/>
</dbReference>
<keyword evidence="8" id="KW-1185">Reference proteome</keyword>
<accession>B6G1G0</accession>
<evidence type="ECO:0000313" key="8">
    <source>
        <dbReference type="Proteomes" id="UP000003178"/>
    </source>
</evidence>
<dbReference type="EMBL" id="ABWP01000073">
    <property type="protein sequence ID" value="EEA84426.1"/>
    <property type="molecule type" value="Genomic_DNA"/>
</dbReference>
<keyword evidence="4 6" id="KW-1133">Transmembrane helix</keyword>
<evidence type="ECO:0000256" key="3">
    <source>
        <dbReference type="ARBA" id="ARBA00022960"/>
    </source>
</evidence>
<evidence type="ECO:0000256" key="2">
    <source>
        <dbReference type="ARBA" id="ARBA00022692"/>
    </source>
</evidence>
<evidence type="ECO:0000256" key="1">
    <source>
        <dbReference type="ARBA" id="ARBA00004141"/>
    </source>
</evidence>
<evidence type="ECO:0000256" key="5">
    <source>
        <dbReference type="ARBA" id="ARBA00023136"/>
    </source>
</evidence>
<comment type="subcellular location">
    <subcellularLocation>
        <location evidence="1">Membrane</location>
        <topology evidence="1">Multi-pass membrane protein</topology>
    </subcellularLocation>
</comment>
<protein>
    <submittedName>
        <fullName evidence="7">Putative rod shape-determining protein RodA</fullName>
    </submittedName>
</protein>
<dbReference type="NCBIfam" id="TIGR02210">
    <property type="entry name" value="rodA_shape"/>
    <property type="match status" value="1"/>
</dbReference>
<dbReference type="PANTHER" id="PTHR30474">
    <property type="entry name" value="CELL CYCLE PROTEIN"/>
    <property type="match status" value="1"/>
</dbReference>
<proteinExistence type="predicted"/>
<evidence type="ECO:0000256" key="6">
    <source>
        <dbReference type="SAM" id="Phobius"/>
    </source>
</evidence>
<reference evidence="7 8" key="1">
    <citation type="submission" date="2008-09" db="EMBL/GenBank/DDBJ databases">
        <authorList>
            <person name="Fulton L."/>
            <person name="Clifton S."/>
            <person name="Fulton B."/>
            <person name="Xu J."/>
            <person name="Minx P."/>
            <person name="Pepin K.H."/>
            <person name="Johnson M."/>
            <person name="Thiruvilangam P."/>
            <person name="Bhonagiri V."/>
            <person name="Nash W.E."/>
            <person name="Mardis E.R."/>
            <person name="Wilson R.K."/>
        </authorList>
    </citation>
    <scope>NUCLEOTIDE SEQUENCE [LARGE SCALE GENOMIC DNA]</scope>
    <source>
        <strain evidence="7 8">DSM 13275</strain>
    </source>
</reference>
<dbReference type="Pfam" id="PF01098">
    <property type="entry name" value="FTSW_RODA_SPOVE"/>
    <property type="match status" value="1"/>
</dbReference>
<reference evidence="7 8" key="2">
    <citation type="submission" date="2008-10" db="EMBL/GenBank/DDBJ databases">
        <title>Draft genome sequence of Clostridium hiranonis (DSM 13275).</title>
        <authorList>
            <person name="Sudarsanam P."/>
            <person name="Ley R."/>
            <person name="Guruge J."/>
            <person name="Turnbaugh P.J."/>
            <person name="Mahowald M."/>
            <person name="Liep D."/>
            <person name="Gordon J."/>
        </authorList>
    </citation>
    <scope>NUCLEOTIDE SEQUENCE [LARGE SCALE GENOMIC DNA]</scope>
    <source>
        <strain evidence="7 8">DSM 13275</strain>
    </source>
</reference>
<dbReference type="HOGENOM" id="CLU_029243_2_1_9"/>
<feature type="transmembrane region" description="Helical" evidence="6">
    <location>
        <begin position="169"/>
        <end position="186"/>
    </location>
</feature>
<dbReference type="GO" id="GO:0015648">
    <property type="term" value="F:lipid-linked peptidoglycan transporter activity"/>
    <property type="evidence" value="ECO:0007669"/>
    <property type="project" value="TreeGrafter"/>
</dbReference>
<dbReference type="GO" id="GO:0005886">
    <property type="term" value="C:plasma membrane"/>
    <property type="evidence" value="ECO:0007669"/>
    <property type="project" value="TreeGrafter"/>
</dbReference>
<dbReference type="InterPro" id="IPR011923">
    <property type="entry name" value="RodA/MrdB"/>
</dbReference>
<dbReference type="Proteomes" id="UP000003178">
    <property type="component" value="Unassembled WGS sequence"/>
</dbReference>
<evidence type="ECO:0000256" key="4">
    <source>
        <dbReference type="ARBA" id="ARBA00022989"/>
    </source>
</evidence>
<gene>
    <name evidence="7" type="ORF">CLOHIR_01967</name>
</gene>
<evidence type="ECO:0000313" key="7">
    <source>
        <dbReference type="EMBL" id="EEA84426.1"/>
    </source>
</evidence>
<keyword evidence="5 6" id="KW-0472">Membrane</keyword>
<comment type="caution">
    <text evidence="7">The sequence shown here is derived from an EMBL/GenBank/DDBJ whole genome shotgun (WGS) entry which is preliminary data.</text>
</comment>
<keyword evidence="2 6" id="KW-0812">Transmembrane</keyword>
<dbReference type="PANTHER" id="PTHR30474:SF1">
    <property type="entry name" value="PEPTIDOGLYCAN GLYCOSYLTRANSFERASE MRDB"/>
    <property type="match status" value="1"/>
</dbReference>
<feature type="transmembrane region" description="Helical" evidence="6">
    <location>
        <begin position="307"/>
        <end position="325"/>
    </location>
</feature>
<feature type="transmembrane region" description="Helical" evidence="6">
    <location>
        <begin position="345"/>
        <end position="366"/>
    </location>
</feature>
<feature type="transmembrane region" description="Helical" evidence="6">
    <location>
        <begin position="82"/>
        <end position="100"/>
    </location>
</feature>
<dbReference type="AlphaFoldDB" id="B6G1G0"/>
<dbReference type="GO" id="GO:0051301">
    <property type="term" value="P:cell division"/>
    <property type="evidence" value="ECO:0007669"/>
    <property type="project" value="InterPro"/>
</dbReference>
<organism evidence="7 8">
    <name type="scientific">Peptacetobacter hiranonis (strain DSM 13275 / JCM 10541 / KCTC 15199 / TO-931)</name>
    <name type="common">Clostridium hiranonis</name>
    <dbReference type="NCBI Taxonomy" id="500633"/>
    <lineage>
        <taxon>Bacteria</taxon>
        <taxon>Bacillati</taxon>
        <taxon>Bacillota</taxon>
        <taxon>Clostridia</taxon>
        <taxon>Peptostreptococcales</taxon>
        <taxon>Peptostreptococcaceae</taxon>
        <taxon>Peptacetobacter</taxon>
    </lineage>
</organism>